<dbReference type="Pfam" id="PF02608">
    <property type="entry name" value="Bmp"/>
    <property type="match status" value="1"/>
</dbReference>
<comment type="caution">
    <text evidence="4">The sequence shown here is derived from an EMBL/GenBank/DDBJ whole genome shotgun (WGS) entry which is preliminary data.</text>
</comment>
<dbReference type="SUPFAM" id="SSF53822">
    <property type="entry name" value="Periplasmic binding protein-like I"/>
    <property type="match status" value="1"/>
</dbReference>
<dbReference type="AlphaFoldDB" id="A0A5C8Z4V2"/>
<dbReference type="GO" id="GO:0005886">
    <property type="term" value="C:plasma membrane"/>
    <property type="evidence" value="ECO:0007669"/>
    <property type="project" value="InterPro"/>
</dbReference>
<evidence type="ECO:0000259" key="3">
    <source>
        <dbReference type="Pfam" id="PF02608"/>
    </source>
</evidence>
<feature type="domain" description="ABC transporter substrate-binding protein PnrA-like" evidence="3">
    <location>
        <begin position="44"/>
        <end position="305"/>
    </location>
</feature>
<reference evidence="4 5" key="1">
    <citation type="submission" date="2019-07" db="EMBL/GenBank/DDBJ databases">
        <title>Reinekea sp. strain SSH23 genome sequencing and assembly.</title>
        <authorList>
            <person name="Kim I."/>
        </authorList>
    </citation>
    <scope>NUCLEOTIDE SEQUENCE [LARGE SCALE GENOMIC DNA]</scope>
    <source>
        <strain evidence="4 5">SSH23</strain>
    </source>
</reference>
<dbReference type="PANTHER" id="PTHR43208">
    <property type="entry name" value="ABC TRANSPORTER SUBSTRATE-BINDING PROTEIN"/>
    <property type="match status" value="1"/>
</dbReference>
<feature type="signal peptide" evidence="2">
    <location>
        <begin position="1"/>
        <end position="25"/>
    </location>
</feature>
<dbReference type="PANTHER" id="PTHR43208:SF1">
    <property type="entry name" value="ABC TRANSPORTER SUBSTRATE-BINDING PROTEIN"/>
    <property type="match status" value="1"/>
</dbReference>
<sequence length="374" mass="40862">MKSRHFQKRLAGLTTAIVSSALILAGCSSDDSADASSAAAAEPTKVGFVYVGPIGDHGWSYQHDQGRLSVEEYFGDKVETTYVENVAEGADAERVIANLAKAGNDIIFTTSFGFMNPTEKVSKQFPDVKFEHATGYKMTDNMGTYVSKTYEGRYVAGYVAAKMTETNKIGYIASFPIPEVIRDINTVQLALTKYNPEAELKIIWVNSWFDPGKEADAANAMMDQGVDVILQHTDSPAAMQAAERRGMWAVGQASDMSSFGPNAHLLSVIDEWAPHYINQTQAVMDGTWEPKAAVEGMKEGAIVIPSFNEKIPADIVAHAEELIAGIQDGSIYPWTGPLKDNKGELKIADGVKYSWHELETMNWYVEGINGEIPN</sequence>
<evidence type="ECO:0000313" key="5">
    <source>
        <dbReference type="Proteomes" id="UP000321764"/>
    </source>
</evidence>
<name>A0A5C8Z4V2_9GAMM</name>
<proteinExistence type="predicted"/>
<dbReference type="InterPro" id="IPR003760">
    <property type="entry name" value="PnrA-like"/>
</dbReference>
<keyword evidence="5" id="KW-1185">Reference proteome</keyword>
<gene>
    <name evidence="4" type="ORF">FME95_11090</name>
</gene>
<dbReference type="InterPro" id="IPR052910">
    <property type="entry name" value="ABC-Purine-Binding"/>
</dbReference>
<dbReference type="CDD" id="cd19963">
    <property type="entry name" value="PBP1_BMP-like"/>
    <property type="match status" value="1"/>
</dbReference>
<dbReference type="PROSITE" id="PS51257">
    <property type="entry name" value="PROKAR_LIPOPROTEIN"/>
    <property type="match status" value="1"/>
</dbReference>
<feature type="chain" id="PRO_5022884902" evidence="2">
    <location>
        <begin position="26"/>
        <end position="374"/>
    </location>
</feature>
<dbReference type="Proteomes" id="UP000321764">
    <property type="component" value="Unassembled WGS sequence"/>
</dbReference>
<dbReference type="RefSeq" id="WP_147714555.1">
    <property type="nucleotide sequence ID" value="NZ_VKAD01000002.1"/>
</dbReference>
<organism evidence="4 5">
    <name type="scientific">Reinekea thalattae</name>
    <dbReference type="NCBI Taxonomy" id="2593301"/>
    <lineage>
        <taxon>Bacteria</taxon>
        <taxon>Pseudomonadati</taxon>
        <taxon>Pseudomonadota</taxon>
        <taxon>Gammaproteobacteria</taxon>
        <taxon>Oceanospirillales</taxon>
        <taxon>Saccharospirillaceae</taxon>
        <taxon>Reinekea</taxon>
    </lineage>
</organism>
<dbReference type="EMBL" id="VKAD01000002">
    <property type="protein sequence ID" value="TXR51960.1"/>
    <property type="molecule type" value="Genomic_DNA"/>
</dbReference>
<keyword evidence="1 2" id="KW-0732">Signal</keyword>
<dbReference type="Gene3D" id="3.40.50.2300">
    <property type="match status" value="2"/>
</dbReference>
<evidence type="ECO:0000256" key="2">
    <source>
        <dbReference type="SAM" id="SignalP"/>
    </source>
</evidence>
<evidence type="ECO:0000256" key="1">
    <source>
        <dbReference type="ARBA" id="ARBA00022729"/>
    </source>
</evidence>
<dbReference type="OrthoDB" id="9769871at2"/>
<dbReference type="InterPro" id="IPR028082">
    <property type="entry name" value="Peripla_BP_I"/>
</dbReference>
<evidence type="ECO:0000313" key="4">
    <source>
        <dbReference type="EMBL" id="TXR51960.1"/>
    </source>
</evidence>
<protein>
    <submittedName>
        <fullName evidence="4">BMP family ABC transporter substrate-binding protein</fullName>
    </submittedName>
</protein>
<accession>A0A5C8Z4V2</accession>